<dbReference type="SUPFAM" id="SSF51658">
    <property type="entry name" value="Xylose isomerase-like"/>
    <property type="match status" value="1"/>
</dbReference>
<evidence type="ECO:0000313" key="4">
    <source>
        <dbReference type="Proteomes" id="UP000184080"/>
    </source>
</evidence>
<sequence>MKFGIHLSTFTREWSEDVLEYVPVVKEYGYHGFELPLMSPEEIDLIKVKKMLNRYKLQCTCGTGMNPNRDISSENIEIRQNGIDHLKKCIDICSELESDCLGGVLYAPWGQLKMRSEAKDNIKMSLEALSDMGEYAGKRGVVLAIEILNRYESYFVNTVSEGKAFLKQINNKNIKLHFDTFHSNIEEKNMYGAIVEGGKDIYHIHFCENNRGVPGSGNINWNEVKRGICDIGYDRWITLENFVMAECEVGRDVNIWRYIEKDGNTAACEGIKFMKNLFGEV</sequence>
<name>A0A1M6MZW9_9CLOT</name>
<dbReference type="InterPro" id="IPR013022">
    <property type="entry name" value="Xyl_isomerase-like_TIM-brl"/>
</dbReference>
<gene>
    <name evidence="3" type="ORF">SAMN05444401_0015</name>
</gene>
<keyword evidence="4" id="KW-1185">Reference proteome</keyword>
<feature type="domain" description="Xylose isomerase-like TIM barrel" evidence="2">
    <location>
        <begin position="24"/>
        <end position="275"/>
    </location>
</feature>
<dbReference type="PANTHER" id="PTHR43489:SF7">
    <property type="entry name" value="3-DEHYDRO-D-GULOSIDE 4-EPIMERASE-RELATED"/>
    <property type="match status" value="1"/>
</dbReference>
<dbReference type="EMBL" id="FQZO01000010">
    <property type="protein sequence ID" value="SHJ88970.1"/>
    <property type="molecule type" value="Genomic_DNA"/>
</dbReference>
<organism evidence="3 4">
    <name type="scientific">Clostridium amylolyticum</name>
    <dbReference type="NCBI Taxonomy" id="1121298"/>
    <lineage>
        <taxon>Bacteria</taxon>
        <taxon>Bacillati</taxon>
        <taxon>Bacillota</taxon>
        <taxon>Clostridia</taxon>
        <taxon>Eubacteriales</taxon>
        <taxon>Clostridiaceae</taxon>
        <taxon>Clostridium</taxon>
    </lineage>
</organism>
<dbReference type="InterPro" id="IPR036237">
    <property type="entry name" value="Xyl_isomerase-like_sf"/>
</dbReference>
<dbReference type="RefSeq" id="WP_073011462.1">
    <property type="nucleotide sequence ID" value="NZ_FQZO01000010.1"/>
</dbReference>
<dbReference type="AlphaFoldDB" id="A0A1M6MZW9"/>
<evidence type="ECO:0000313" key="3">
    <source>
        <dbReference type="EMBL" id="SHJ88970.1"/>
    </source>
</evidence>
<keyword evidence="1" id="KW-0413">Isomerase</keyword>
<dbReference type="Gene3D" id="3.20.20.150">
    <property type="entry name" value="Divalent-metal-dependent TIM barrel enzymes"/>
    <property type="match status" value="1"/>
</dbReference>
<dbReference type="PANTHER" id="PTHR43489">
    <property type="entry name" value="ISOMERASE"/>
    <property type="match status" value="1"/>
</dbReference>
<evidence type="ECO:0000256" key="1">
    <source>
        <dbReference type="ARBA" id="ARBA00023235"/>
    </source>
</evidence>
<protein>
    <submittedName>
        <fullName evidence="3">D-tagatose 3-epimerase</fullName>
    </submittedName>
</protein>
<dbReference type="GO" id="GO:0016853">
    <property type="term" value="F:isomerase activity"/>
    <property type="evidence" value="ECO:0007669"/>
    <property type="project" value="UniProtKB-KW"/>
</dbReference>
<evidence type="ECO:0000259" key="2">
    <source>
        <dbReference type="Pfam" id="PF01261"/>
    </source>
</evidence>
<dbReference type="SMR" id="A0A1M6MZW9"/>
<dbReference type="Proteomes" id="UP000184080">
    <property type="component" value="Unassembled WGS sequence"/>
</dbReference>
<dbReference type="STRING" id="1121298.SAMN05444401_0015"/>
<dbReference type="InterPro" id="IPR050417">
    <property type="entry name" value="Sugar_Epim/Isomerase"/>
</dbReference>
<dbReference type="Pfam" id="PF01261">
    <property type="entry name" value="AP_endonuc_2"/>
    <property type="match status" value="1"/>
</dbReference>
<reference evidence="3 4" key="1">
    <citation type="submission" date="2016-11" db="EMBL/GenBank/DDBJ databases">
        <authorList>
            <person name="Jaros S."/>
            <person name="Januszkiewicz K."/>
            <person name="Wedrychowicz H."/>
        </authorList>
    </citation>
    <scope>NUCLEOTIDE SEQUENCE [LARGE SCALE GENOMIC DNA]</scope>
    <source>
        <strain evidence="3 4">DSM 21864</strain>
    </source>
</reference>
<accession>A0A1M6MZW9</accession>
<proteinExistence type="predicted"/>